<evidence type="ECO:0000256" key="1">
    <source>
        <dbReference type="SAM" id="MobiDB-lite"/>
    </source>
</evidence>
<dbReference type="SUPFAM" id="SSF53335">
    <property type="entry name" value="S-adenosyl-L-methionine-dependent methyltransferases"/>
    <property type="match status" value="1"/>
</dbReference>
<feature type="region of interest" description="Disordered" evidence="1">
    <location>
        <begin position="225"/>
        <end position="249"/>
    </location>
</feature>
<dbReference type="InterPro" id="IPR038899">
    <property type="entry name" value="METTL22"/>
</dbReference>
<dbReference type="Gene3D" id="3.40.50.150">
    <property type="entry name" value="Vaccinia Virus protein VP39"/>
    <property type="match status" value="1"/>
</dbReference>
<proteinExistence type="predicted"/>
<dbReference type="PANTHER" id="PTHR23108">
    <property type="entry name" value="METHYLTRANSFERASE-RELATED"/>
    <property type="match status" value="1"/>
</dbReference>
<accession>A0A0G4HI79</accession>
<dbReference type="GO" id="GO:0005634">
    <property type="term" value="C:nucleus"/>
    <property type="evidence" value="ECO:0007669"/>
    <property type="project" value="TreeGrafter"/>
</dbReference>
<dbReference type="VEuPathDB" id="CryptoDB:Cvel_27734"/>
<organism evidence="2">
    <name type="scientific">Chromera velia CCMP2878</name>
    <dbReference type="NCBI Taxonomy" id="1169474"/>
    <lineage>
        <taxon>Eukaryota</taxon>
        <taxon>Sar</taxon>
        <taxon>Alveolata</taxon>
        <taxon>Colpodellida</taxon>
        <taxon>Chromeraceae</taxon>
        <taxon>Chromera</taxon>
    </lineage>
</organism>
<sequence>MGSSEAGVLLSWSDGDGGGEKRLEIRAAPQAPLCDTGVTLWEAGLGLVSFFLHHPHLVRGKRVLELGAGVGLVSLFLSRLGAERVYATDVSETALGVCASNVERPGAGCSVLPRLLDWSALRRLMETGGERGKSGVCLRLSGGAGRETVEEEVVSREEATFGDEDEASNSYMFTKEEVEMLATVDVVVAADVVFDVDLNADLAGALSFFLHGNSSQIGKKEELLGREGEDQERPEKGHSRNSESSGDGPVLCFVAHQERRVLTAGCELAGETAGVDVFWSDFEDSHGDFSGRAVRGLNFHKVAEMVEGREGDSWNADCQSACLRLLPAAFEETKSEMSGGKGGHPNPLPIGVPLPRSWRLSWPSCSDLSLLQRRGDGGSEEGEPDQTGQQTQRMSKRPKTSQTEDSSEVCSSSGSVTVPVESLVLSASYYQSVTALSTTEDPSADPRSRVVTSGLFCSQPPVGARVWRGHQAEAAQDERTVEEEPQVCEGVCRRDSESPAPPPQGRSKAPSSGTQVVHTEARASNMQSKDLLGESSHVLESPVSREGGSERPIVSLNGVQIWKVF</sequence>
<name>A0A0G4HI79_9ALVE</name>
<reference evidence="2" key="1">
    <citation type="submission" date="2014-11" db="EMBL/GenBank/DDBJ databases">
        <authorList>
            <person name="Otto D Thomas"/>
            <person name="Naeem Raeece"/>
        </authorList>
    </citation>
    <scope>NUCLEOTIDE SEQUENCE</scope>
</reference>
<dbReference type="CDD" id="cd02440">
    <property type="entry name" value="AdoMet_MTases"/>
    <property type="match status" value="1"/>
</dbReference>
<feature type="compositionally biased region" description="Polar residues" evidence="1">
    <location>
        <begin position="509"/>
        <end position="528"/>
    </location>
</feature>
<dbReference type="PANTHER" id="PTHR23108:SF0">
    <property type="entry name" value="METHYLTRANSFERASE-LIKE PROTEIN 22"/>
    <property type="match status" value="1"/>
</dbReference>
<gene>
    <name evidence="2" type="ORF">Cvel_27734</name>
</gene>
<evidence type="ECO:0008006" key="3">
    <source>
        <dbReference type="Google" id="ProtNLM"/>
    </source>
</evidence>
<evidence type="ECO:0000313" key="2">
    <source>
        <dbReference type="EMBL" id="CEM43740.1"/>
    </source>
</evidence>
<feature type="region of interest" description="Disordered" evidence="1">
    <location>
        <begin position="492"/>
        <end position="551"/>
    </location>
</feature>
<dbReference type="Pfam" id="PF10294">
    <property type="entry name" value="Methyltransf_16"/>
    <property type="match status" value="1"/>
</dbReference>
<feature type="region of interest" description="Disordered" evidence="1">
    <location>
        <begin position="371"/>
        <end position="414"/>
    </location>
</feature>
<dbReference type="InterPro" id="IPR029063">
    <property type="entry name" value="SAM-dependent_MTases_sf"/>
</dbReference>
<protein>
    <recommendedName>
        <fullName evidence="3">Methyltransferase small domain-containing protein</fullName>
    </recommendedName>
</protein>
<dbReference type="AlphaFoldDB" id="A0A0G4HI79"/>
<feature type="compositionally biased region" description="Basic and acidic residues" evidence="1">
    <location>
        <begin position="225"/>
        <end position="241"/>
    </location>
</feature>
<dbReference type="InterPro" id="IPR019410">
    <property type="entry name" value="Methyltransf_16"/>
</dbReference>
<dbReference type="GO" id="GO:0008276">
    <property type="term" value="F:protein methyltransferase activity"/>
    <property type="evidence" value="ECO:0007669"/>
    <property type="project" value="InterPro"/>
</dbReference>
<dbReference type="EMBL" id="CDMZ01002749">
    <property type="protein sequence ID" value="CEM43740.1"/>
    <property type="molecule type" value="Genomic_DNA"/>
</dbReference>